<dbReference type="InParanoid" id="A0A7X0MXM1"/>
<feature type="transmembrane region" description="Helical" evidence="1">
    <location>
        <begin position="7"/>
        <end position="28"/>
    </location>
</feature>
<gene>
    <name evidence="2" type="ORF">HNR48_001380</name>
</gene>
<dbReference type="Proteomes" id="UP000528457">
    <property type="component" value="Unassembled WGS sequence"/>
</dbReference>
<evidence type="ECO:0000313" key="2">
    <source>
        <dbReference type="EMBL" id="MBB6521102.1"/>
    </source>
</evidence>
<proteinExistence type="predicted"/>
<accession>A0A7X0MXM1</accession>
<dbReference type="RefSeq" id="WP_166849416.1">
    <property type="nucleotide sequence ID" value="NZ_JAAONY010000001.1"/>
</dbReference>
<protein>
    <submittedName>
        <fullName evidence="2">Uncharacterized protein</fullName>
    </submittedName>
</protein>
<keyword evidence="1" id="KW-0472">Membrane</keyword>
<keyword evidence="1" id="KW-0812">Transmembrane</keyword>
<comment type="caution">
    <text evidence="2">The sequence shown here is derived from an EMBL/GenBank/DDBJ whole genome shotgun (WGS) entry which is preliminary data.</text>
</comment>
<dbReference type="EMBL" id="JACHHT010000001">
    <property type="protein sequence ID" value="MBB6521102.1"/>
    <property type="molecule type" value="Genomic_DNA"/>
</dbReference>
<organism evidence="2 3">
    <name type="scientific">Pseudoteredinibacter isoporae</name>
    <dbReference type="NCBI Taxonomy" id="570281"/>
    <lineage>
        <taxon>Bacteria</taxon>
        <taxon>Pseudomonadati</taxon>
        <taxon>Pseudomonadota</taxon>
        <taxon>Gammaproteobacteria</taxon>
        <taxon>Cellvibrionales</taxon>
        <taxon>Cellvibrionaceae</taxon>
        <taxon>Pseudoteredinibacter</taxon>
    </lineage>
</organism>
<name>A0A7X0MXM1_9GAMM</name>
<sequence>MSAIGRCLRYLLIAILVCLCFIVVWIFMGSIDAESYEDYGMESDYQAFIKKKALSNGSKHISFLQERAFTIFANAKDRYALQTYLSNLRWERSRVESYRELGRDKLPAVLKSLEEKHYVVSGINYADLRNIFSLRGAEDLSLLLLLESQWQFFEEQSIDKAYQYLLAAMKINVRFAELIEEGYVGFSSASHMRAHIYPWFAYLCQQLDKDQLNDLKRQLTQWNQRYEVALELVYTGEIMTSKRYMESDVMQKSVLSRPGFPKNGSPGWVPVSWEQRKLYLWDFFYGLLSADYSDNESVRLFLADYFPRYFYHKNRGLNRYAAHLAKRRDSVLKLCKDKNVGDLKSMEELSLEYKERLRIPWYKNDMSRYDSFELSRESLERFHNSECMSRQWNQVFAARLGLALYQREHRDLPETLEQLYPVYVSELPQDRFSGGTLGYSKEKAWLYSSGADFQNGGGSADALVSNRGRCFEQPCRNNPTYPLYIKQPFPLWPRPDSAKREYQWEAHGKL</sequence>
<dbReference type="AlphaFoldDB" id="A0A7X0MXM1"/>
<keyword evidence="3" id="KW-1185">Reference proteome</keyword>
<evidence type="ECO:0000313" key="3">
    <source>
        <dbReference type="Proteomes" id="UP000528457"/>
    </source>
</evidence>
<evidence type="ECO:0000256" key="1">
    <source>
        <dbReference type="SAM" id="Phobius"/>
    </source>
</evidence>
<reference evidence="2 3" key="1">
    <citation type="submission" date="2020-08" db="EMBL/GenBank/DDBJ databases">
        <title>Genomic Encyclopedia of Type Strains, Phase IV (KMG-IV): sequencing the most valuable type-strain genomes for metagenomic binning, comparative biology and taxonomic classification.</title>
        <authorList>
            <person name="Goeker M."/>
        </authorList>
    </citation>
    <scope>NUCLEOTIDE SEQUENCE [LARGE SCALE GENOMIC DNA]</scope>
    <source>
        <strain evidence="2 3">DSM 22368</strain>
    </source>
</reference>
<keyword evidence="1" id="KW-1133">Transmembrane helix</keyword>